<comment type="subcellular location">
    <subcellularLocation>
        <location evidence="1">Cell envelope</location>
    </subcellularLocation>
</comment>
<keyword evidence="3 5" id="KW-0732">Signal</keyword>
<dbReference type="SUPFAM" id="SSF53850">
    <property type="entry name" value="Periplasmic binding protein-like II"/>
    <property type="match status" value="1"/>
</dbReference>
<name>A0A8J3MZG8_9CHLR</name>
<dbReference type="InterPro" id="IPR018313">
    <property type="entry name" value="SBP_3_CS"/>
</dbReference>
<proteinExistence type="inferred from homology"/>
<sequence>MIPVYFKQQSHRTSLAIWLLSSITLFSLLLAACSNGGPTTSGNNSSITPPTDLITSGILTVGSDTTYPPQEFIDPTTHKAVGFDIDLITEIAKKMGLQVKIVPTAFTTIIDDLAAKHFDVVISAVNITPERQEKADFIPYLKAGESLLVQKGNPKHITSTDDLCGLAVGVQKGTVEQGVLQSSSDNCLEQEKPEIKIIALEDQAAVVQLLTTQGAVATYQDSPVTDYYVKQHPDQFEAASSAFGEDTEGIAVRKGDSEMLKAIQTAYNQLKTAGTYHQLIVKWGIANGEITLIDRRRNIA</sequence>
<reference evidence="7" key="1">
    <citation type="submission" date="2020-10" db="EMBL/GenBank/DDBJ databases">
        <title>Taxonomic study of unclassified bacteria belonging to the class Ktedonobacteria.</title>
        <authorList>
            <person name="Yabe S."/>
            <person name="Wang C.M."/>
            <person name="Zheng Y."/>
            <person name="Sakai Y."/>
            <person name="Cavaletti L."/>
            <person name="Monciardini P."/>
            <person name="Donadio S."/>
        </authorList>
    </citation>
    <scope>NUCLEOTIDE SEQUENCE</scope>
    <source>
        <strain evidence="7">ID150040</strain>
    </source>
</reference>
<dbReference type="Proteomes" id="UP000597444">
    <property type="component" value="Unassembled WGS sequence"/>
</dbReference>
<dbReference type="EMBL" id="BNJK01000001">
    <property type="protein sequence ID" value="GHO91897.1"/>
    <property type="molecule type" value="Genomic_DNA"/>
</dbReference>
<dbReference type="Pfam" id="PF00497">
    <property type="entry name" value="SBP_bac_3"/>
    <property type="match status" value="1"/>
</dbReference>
<evidence type="ECO:0000256" key="2">
    <source>
        <dbReference type="ARBA" id="ARBA00010333"/>
    </source>
</evidence>
<evidence type="ECO:0000256" key="3">
    <source>
        <dbReference type="ARBA" id="ARBA00022729"/>
    </source>
</evidence>
<comment type="caution">
    <text evidence="7">The sequence shown here is derived from an EMBL/GenBank/DDBJ whole genome shotgun (WGS) entry which is preliminary data.</text>
</comment>
<feature type="domain" description="Solute-binding protein family 3/N-terminal" evidence="6">
    <location>
        <begin position="58"/>
        <end position="287"/>
    </location>
</feature>
<evidence type="ECO:0000313" key="7">
    <source>
        <dbReference type="EMBL" id="GHO91897.1"/>
    </source>
</evidence>
<dbReference type="InterPro" id="IPR001638">
    <property type="entry name" value="Solute-binding_3/MltF_N"/>
</dbReference>
<dbReference type="PANTHER" id="PTHR35936:SF17">
    <property type="entry name" value="ARGININE-BINDING EXTRACELLULAR PROTEIN ARTP"/>
    <property type="match status" value="1"/>
</dbReference>
<evidence type="ECO:0000256" key="1">
    <source>
        <dbReference type="ARBA" id="ARBA00004196"/>
    </source>
</evidence>
<dbReference type="GO" id="GO:0030313">
    <property type="term" value="C:cell envelope"/>
    <property type="evidence" value="ECO:0007669"/>
    <property type="project" value="UniProtKB-SubCell"/>
</dbReference>
<accession>A0A8J3MZG8</accession>
<dbReference type="AlphaFoldDB" id="A0A8J3MZG8"/>
<dbReference type="PROSITE" id="PS51257">
    <property type="entry name" value="PROKAR_LIPOPROTEIN"/>
    <property type="match status" value="1"/>
</dbReference>
<protein>
    <recommendedName>
        <fullName evidence="6">Solute-binding protein family 3/N-terminal domain-containing protein</fullName>
    </recommendedName>
</protein>
<evidence type="ECO:0000256" key="4">
    <source>
        <dbReference type="RuleBase" id="RU003744"/>
    </source>
</evidence>
<dbReference type="SMART" id="SM00062">
    <property type="entry name" value="PBPb"/>
    <property type="match status" value="1"/>
</dbReference>
<organism evidence="7 8">
    <name type="scientific">Reticulibacter mediterranei</name>
    <dbReference type="NCBI Taxonomy" id="2778369"/>
    <lineage>
        <taxon>Bacteria</taxon>
        <taxon>Bacillati</taxon>
        <taxon>Chloroflexota</taxon>
        <taxon>Ktedonobacteria</taxon>
        <taxon>Ktedonobacterales</taxon>
        <taxon>Reticulibacteraceae</taxon>
        <taxon>Reticulibacter</taxon>
    </lineage>
</organism>
<evidence type="ECO:0000259" key="6">
    <source>
        <dbReference type="SMART" id="SM00062"/>
    </source>
</evidence>
<keyword evidence="8" id="KW-1185">Reference proteome</keyword>
<dbReference type="Gene3D" id="3.40.190.10">
    <property type="entry name" value="Periplasmic binding protein-like II"/>
    <property type="match status" value="2"/>
</dbReference>
<feature type="signal peptide" evidence="5">
    <location>
        <begin position="1"/>
        <end position="31"/>
    </location>
</feature>
<dbReference type="CDD" id="cd01004">
    <property type="entry name" value="PBP2_MidA_like"/>
    <property type="match status" value="1"/>
</dbReference>
<evidence type="ECO:0000256" key="5">
    <source>
        <dbReference type="SAM" id="SignalP"/>
    </source>
</evidence>
<dbReference type="PROSITE" id="PS01039">
    <property type="entry name" value="SBP_BACTERIAL_3"/>
    <property type="match status" value="1"/>
</dbReference>
<dbReference type="RefSeq" id="WP_220202765.1">
    <property type="nucleotide sequence ID" value="NZ_BNJK01000001.1"/>
</dbReference>
<evidence type="ECO:0000313" key="8">
    <source>
        <dbReference type="Proteomes" id="UP000597444"/>
    </source>
</evidence>
<gene>
    <name evidence="7" type="ORF">KSF_019450</name>
</gene>
<comment type="similarity">
    <text evidence="2 4">Belongs to the bacterial solute-binding protein 3 family.</text>
</comment>
<feature type="chain" id="PRO_5035237670" description="Solute-binding protein family 3/N-terminal domain-containing protein" evidence="5">
    <location>
        <begin position="32"/>
        <end position="300"/>
    </location>
</feature>
<dbReference type="PANTHER" id="PTHR35936">
    <property type="entry name" value="MEMBRANE-BOUND LYTIC MUREIN TRANSGLYCOSYLASE F"/>
    <property type="match status" value="1"/>
</dbReference>